<accession>X0W8U9</accession>
<evidence type="ECO:0000313" key="1">
    <source>
        <dbReference type="EMBL" id="GAG27379.1"/>
    </source>
</evidence>
<gene>
    <name evidence="1" type="ORF">S01H1_50185</name>
</gene>
<organism evidence="1">
    <name type="scientific">marine sediment metagenome</name>
    <dbReference type="NCBI Taxonomy" id="412755"/>
    <lineage>
        <taxon>unclassified sequences</taxon>
        <taxon>metagenomes</taxon>
        <taxon>ecological metagenomes</taxon>
    </lineage>
</organism>
<name>X0W8U9_9ZZZZ</name>
<feature type="non-terminal residue" evidence="1">
    <location>
        <position position="1"/>
    </location>
</feature>
<proteinExistence type="predicted"/>
<dbReference type="AlphaFoldDB" id="X0W8U9"/>
<sequence>TKTFINTATRIRIDRAMSMLETDINNINQYFKRIYRIGVDPNEILLNLKEELPIKLQDFLNERTMEIYPGELIPSESFSGKSQYRNRIVEERTGSMRQTPK</sequence>
<protein>
    <submittedName>
        <fullName evidence="1">Uncharacterized protein</fullName>
    </submittedName>
</protein>
<comment type="caution">
    <text evidence="1">The sequence shown here is derived from an EMBL/GenBank/DDBJ whole genome shotgun (WGS) entry which is preliminary data.</text>
</comment>
<reference evidence="1" key="1">
    <citation type="journal article" date="2014" name="Front. Microbiol.">
        <title>High frequency of phylogenetically diverse reductive dehalogenase-homologous genes in deep subseafloor sedimentary metagenomes.</title>
        <authorList>
            <person name="Kawai M."/>
            <person name="Futagami T."/>
            <person name="Toyoda A."/>
            <person name="Takaki Y."/>
            <person name="Nishi S."/>
            <person name="Hori S."/>
            <person name="Arai W."/>
            <person name="Tsubouchi T."/>
            <person name="Morono Y."/>
            <person name="Uchiyama I."/>
            <person name="Ito T."/>
            <person name="Fujiyama A."/>
            <person name="Inagaki F."/>
            <person name="Takami H."/>
        </authorList>
    </citation>
    <scope>NUCLEOTIDE SEQUENCE</scope>
    <source>
        <strain evidence="1">Expedition CK06-06</strain>
    </source>
</reference>
<dbReference type="EMBL" id="BARS01032328">
    <property type="protein sequence ID" value="GAG27379.1"/>
    <property type="molecule type" value="Genomic_DNA"/>
</dbReference>